<dbReference type="GO" id="GO:0005304">
    <property type="term" value="F:L-valine transmembrane transporter activity"/>
    <property type="evidence" value="ECO:0007669"/>
    <property type="project" value="TreeGrafter"/>
</dbReference>
<dbReference type="GO" id="GO:1903806">
    <property type="term" value="P:L-isoleucine import across plasma membrane"/>
    <property type="evidence" value="ECO:0007669"/>
    <property type="project" value="TreeGrafter"/>
</dbReference>
<dbReference type="GO" id="GO:0005886">
    <property type="term" value="C:plasma membrane"/>
    <property type="evidence" value="ECO:0007669"/>
    <property type="project" value="TreeGrafter"/>
</dbReference>
<evidence type="ECO:0000256" key="3">
    <source>
        <dbReference type="ARBA" id="ARBA00022840"/>
    </source>
</evidence>
<dbReference type="GO" id="GO:0015188">
    <property type="term" value="F:L-isoleucine transmembrane transporter activity"/>
    <property type="evidence" value="ECO:0007669"/>
    <property type="project" value="TreeGrafter"/>
</dbReference>
<dbReference type="CDD" id="cd03219">
    <property type="entry name" value="ABC_Mj1267_LivG_branched"/>
    <property type="match status" value="1"/>
</dbReference>
<sequence length="221" mass="24116">MQKSNIIFQIRGVSKSFGGVKAVNQVSFQVQEKKIIGLIGPNGAGKTTLFNLITGFLKSDEGHIYFQGRDITNLKPHKICQLGIGRTFQVVRPLSTLTVLENIVTAALLRHNNYKDAKEYAIYIAQVMGLASKINKIAGGIPIAEKKRLGFAQALATGAKLLLLDEVAAGLNPTEVDKFLNIIRKISIEGLTIIMVEHVMKAVMNVSNQILVLDHGELIAQ</sequence>
<dbReference type="InterPro" id="IPR027417">
    <property type="entry name" value="P-loop_NTPase"/>
</dbReference>
<dbReference type="InterPro" id="IPR051120">
    <property type="entry name" value="ABC_AA/LPS_Transport"/>
</dbReference>
<keyword evidence="2" id="KW-0547">Nucleotide-binding</keyword>
<dbReference type="SMART" id="SM00382">
    <property type="entry name" value="AAA"/>
    <property type="match status" value="1"/>
</dbReference>
<feature type="domain" description="ABC transporter" evidence="4">
    <location>
        <begin position="8"/>
        <end position="221"/>
    </location>
</feature>
<dbReference type="SUPFAM" id="SSF52540">
    <property type="entry name" value="P-loop containing nucleoside triphosphate hydrolases"/>
    <property type="match status" value="1"/>
</dbReference>
<dbReference type="GO" id="GO:0015192">
    <property type="term" value="F:L-phenylalanine transmembrane transporter activity"/>
    <property type="evidence" value="ECO:0007669"/>
    <property type="project" value="TreeGrafter"/>
</dbReference>
<accession>X1VNB9</accession>
<dbReference type="PANTHER" id="PTHR45772:SF7">
    <property type="entry name" value="AMINO ACID ABC TRANSPORTER ATP-BINDING PROTEIN"/>
    <property type="match status" value="1"/>
</dbReference>
<evidence type="ECO:0000256" key="2">
    <source>
        <dbReference type="ARBA" id="ARBA00022741"/>
    </source>
</evidence>
<comment type="caution">
    <text evidence="5">The sequence shown here is derived from an EMBL/GenBank/DDBJ whole genome shotgun (WGS) entry which is preliminary data.</text>
</comment>
<dbReference type="Gene3D" id="3.40.50.300">
    <property type="entry name" value="P-loop containing nucleotide triphosphate hydrolases"/>
    <property type="match status" value="1"/>
</dbReference>
<dbReference type="EMBL" id="BARW01033481">
    <property type="protein sequence ID" value="GAJ10235.1"/>
    <property type="molecule type" value="Genomic_DNA"/>
</dbReference>
<dbReference type="InterPro" id="IPR003439">
    <property type="entry name" value="ABC_transporter-like_ATP-bd"/>
</dbReference>
<dbReference type="PANTHER" id="PTHR45772">
    <property type="entry name" value="CONSERVED COMPONENT OF ABC TRANSPORTER FOR NATURAL AMINO ACIDS-RELATED"/>
    <property type="match status" value="1"/>
</dbReference>
<protein>
    <recommendedName>
        <fullName evidence="4">ABC transporter domain-containing protein</fullName>
    </recommendedName>
</protein>
<dbReference type="GO" id="GO:0015808">
    <property type="term" value="P:L-alanine transport"/>
    <property type="evidence" value="ECO:0007669"/>
    <property type="project" value="TreeGrafter"/>
</dbReference>
<keyword evidence="3" id="KW-0067">ATP-binding</keyword>
<keyword evidence="1" id="KW-0813">Transport</keyword>
<dbReference type="GO" id="GO:1903805">
    <property type="term" value="P:L-valine import across plasma membrane"/>
    <property type="evidence" value="ECO:0007669"/>
    <property type="project" value="TreeGrafter"/>
</dbReference>
<reference evidence="5" key="1">
    <citation type="journal article" date="2014" name="Front. Microbiol.">
        <title>High frequency of phylogenetically diverse reductive dehalogenase-homologous genes in deep subseafloor sedimentary metagenomes.</title>
        <authorList>
            <person name="Kawai M."/>
            <person name="Futagami T."/>
            <person name="Toyoda A."/>
            <person name="Takaki Y."/>
            <person name="Nishi S."/>
            <person name="Hori S."/>
            <person name="Arai W."/>
            <person name="Tsubouchi T."/>
            <person name="Morono Y."/>
            <person name="Uchiyama I."/>
            <person name="Ito T."/>
            <person name="Fujiyama A."/>
            <person name="Inagaki F."/>
            <person name="Takami H."/>
        </authorList>
    </citation>
    <scope>NUCLEOTIDE SEQUENCE</scope>
    <source>
        <strain evidence="5">Expedition CK06-06</strain>
    </source>
</reference>
<dbReference type="InterPro" id="IPR003593">
    <property type="entry name" value="AAA+_ATPase"/>
</dbReference>
<dbReference type="Pfam" id="PF00005">
    <property type="entry name" value="ABC_tran"/>
    <property type="match status" value="1"/>
</dbReference>
<evidence type="ECO:0000259" key="4">
    <source>
        <dbReference type="PROSITE" id="PS50893"/>
    </source>
</evidence>
<dbReference type="AlphaFoldDB" id="X1VNB9"/>
<evidence type="ECO:0000256" key="1">
    <source>
        <dbReference type="ARBA" id="ARBA00022448"/>
    </source>
</evidence>
<dbReference type="PROSITE" id="PS50893">
    <property type="entry name" value="ABC_TRANSPORTER_2"/>
    <property type="match status" value="1"/>
</dbReference>
<dbReference type="GO" id="GO:0005524">
    <property type="term" value="F:ATP binding"/>
    <property type="evidence" value="ECO:0007669"/>
    <property type="project" value="UniProtKB-KW"/>
</dbReference>
<proteinExistence type="predicted"/>
<dbReference type="GO" id="GO:0016887">
    <property type="term" value="F:ATP hydrolysis activity"/>
    <property type="evidence" value="ECO:0007669"/>
    <property type="project" value="InterPro"/>
</dbReference>
<organism evidence="5">
    <name type="scientific">marine sediment metagenome</name>
    <dbReference type="NCBI Taxonomy" id="412755"/>
    <lineage>
        <taxon>unclassified sequences</taxon>
        <taxon>metagenomes</taxon>
        <taxon>ecological metagenomes</taxon>
    </lineage>
</organism>
<name>X1VNB9_9ZZZZ</name>
<dbReference type="GO" id="GO:0042941">
    <property type="term" value="P:D-alanine transmembrane transport"/>
    <property type="evidence" value="ECO:0007669"/>
    <property type="project" value="TreeGrafter"/>
</dbReference>
<feature type="non-terminal residue" evidence="5">
    <location>
        <position position="221"/>
    </location>
</feature>
<evidence type="ECO:0000313" key="5">
    <source>
        <dbReference type="EMBL" id="GAJ10235.1"/>
    </source>
</evidence>
<gene>
    <name evidence="5" type="ORF">S12H4_52727</name>
</gene>